<accession>A0ABW4TU60</accession>
<dbReference type="EMBL" id="JBHUGD010000003">
    <property type="protein sequence ID" value="MFD1948581.1"/>
    <property type="molecule type" value="Genomic_DNA"/>
</dbReference>
<keyword evidence="4" id="KW-1185">Reference proteome</keyword>
<evidence type="ECO:0000313" key="3">
    <source>
        <dbReference type="EMBL" id="MFD1948581.1"/>
    </source>
</evidence>
<evidence type="ECO:0000256" key="1">
    <source>
        <dbReference type="SAM" id="MobiDB-lite"/>
    </source>
</evidence>
<dbReference type="InterPro" id="IPR025285">
    <property type="entry name" value="DUF4145"/>
</dbReference>
<dbReference type="Pfam" id="PF13643">
    <property type="entry name" value="DUF4145"/>
    <property type="match status" value="1"/>
</dbReference>
<reference evidence="4" key="1">
    <citation type="journal article" date="2019" name="Int. J. Syst. Evol. Microbiol.">
        <title>The Global Catalogue of Microorganisms (GCM) 10K type strain sequencing project: providing services to taxonomists for standard genome sequencing and annotation.</title>
        <authorList>
            <consortium name="The Broad Institute Genomics Platform"/>
            <consortium name="The Broad Institute Genome Sequencing Center for Infectious Disease"/>
            <person name="Wu L."/>
            <person name="Ma J."/>
        </authorList>
    </citation>
    <scope>NUCLEOTIDE SEQUENCE [LARGE SCALE GENOMIC DNA]</scope>
    <source>
        <strain evidence="4">CGMCC 1.12477</strain>
    </source>
</reference>
<organism evidence="3 4">
    <name type="scientific">Nocardioides aestuarii</name>
    <dbReference type="NCBI Taxonomy" id="252231"/>
    <lineage>
        <taxon>Bacteria</taxon>
        <taxon>Bacillati</taxon>
        <taxon>Actinomycetota</taxon>
        <taxon>Actinomycetes</taxon>
        <taxon>Propionibacteriales</taxon>
        <taxon>Nocardioidaceae</taxon>
        <taxon>Nocardioides</taxon>
    </lineage>
</organism>
<feature type="region of interest" description="Disordered" evidence="1">
    <location>
        <begin position="212"/>
        <end position="247"/>
    </location>
</feature>
<protein>
    <submittedName>
        <fullName evidence="3">DUF4145 domain-containing protein</fullName>
    </submittedName>
</protein>
<feature type="region of interest" description="Disordered" evidence="1">
    <location>
        <begin position="1"/>
        <end position="20"/>
    </location>
</feature>
<proteinExistence type="predicted"/>
<name>A0ABW4TU60_9ACTN</name>
<gene>
    <name evidence="3" type="ORF">ACFSDE_17400</name>
</gene>
<evidence type="ECO:0000259" key="2">
    <source>
        <dbReference type="Pfam" id="PF13643"/>
    </source>
</evidence>
<dbReference type="Proteomes" id="UP001597351">
    <property type="component" value="Unassembled WGS sequence"/>
</dbReference>
<sequence length="247" mass="26453">MPDHSPDTLPTPSDPSGPCPRCGRVSNFEVEKNGMWIMAKIDELGPGFAAAEQAAILRCAGCKDAVVVITDGAGSGLHWYPAPGMGTLDRAVHKGVASAYDEGMRCLGIGANRAAAVMFRSALSLFVKDKGSEAAKGERHLKTALKHMKADGDLHKSLWEWADHLNQLGNEGAHPEDYDDVTSGEAEGLGKFVRHLIAHEYEMPARLLRDQGLLADESDAERASQDSAPRGGPAGRLMNPGDPENFR</sequence>
<evidence type="ECO:0000313" key="4">
    <source>
        <dbReference type="Proteomes" id="UP001597351"/>
    </source>
</evidence>
<comment type="caution">
    <text evidence="3">The sequence shown here is derived from an EMBL/GenBank/DDBJ whole genome shotgun (WGS) entry which is preliminary data.</text>
</comment>
<feature type="domain" description="DUF4145" evidence="2">
    <location>
        <begin position="104"/>
        <end position="192"/>
    </location>
</feature>
<dbReference type="RefSeq" id="WP_343920773.1">
    <property type="nucleotide sequence ID" value="NZ_BAAAJT010000002.1"/>
</dbReference>